<sequence length="106" mass="11080">MTSSDESSAAALRSTSRGRRRRRESRWGSSYTADVPPSRSATTAHELPDLGGGGRASRAASARLRAEWARTTLSSSPASGAADQGTDNGASATATSHPLKRALRRP</sequence>
<dbReference type="EnsemblPlants" id="LPERR11G20150.1">
    <property type="protein sequence ID" value="LPERR11G20150.1"/>
    <property type="gene ID" value="LPERR11G20150"/>
</dbReference>
<dbReference type="AlphaFoldDB" id="A0A0D9XVN4"/>
<dbReference type="Proteomes" id="UP000032180">
    <property type="component" value="Chromosome 11"/>
</dbReference>
<organism evidence="2 3">
    <name type="scientific">Leersia perrieri</name>
    <dbReference type="NCBI Taxonomy" id="77586"/>
    <lineage>
        <taxon>Eukaryota</taxon>
        <taxon>Viridiplantae</taxon>
        <taxon>Streptophyta</taxon>
        <taxon>Embryophyta</taxon>
        <taxon>Tracheophyta</taxon>
        <taxon>Spermatophyta</taxon>
        <taxon>Magnoliopsida</taxon>
        <taxon>Liliopsida</taxon>
        <taxon>Poales</taxon>
        <taxon>Poaceae</taxon>
        <taxon>BOP clade</taxon>
        <taxon>Oryzoideae</taxon>
        <taxon>Oryzeae</taxon>
        <taxon>Oryzinae</taxon>
        <taxon>Leersia</taxon>
    </lineage>
</organism>
<evidence type="ECO:0000313" key="3">
    <source>
        <dbReference type="Proteomes" id="UP000032180"/>
    </source>
</evidence>
<feature type="compositionally biased region" description="Polar residues" evidence="1">
    <location>
        <begin position="85"/>
        <end position="96"/>
    </location>
</feature>
<reference evidence="2 3" key="1">
    <citation type="submission" date="2012-08" db="EMBL/GenBank/DDBJ databases">
        <title>Oryza genome evolution.</title>
        <authorList>
            <person name="Wing R.A."/>
        </authorList>
    </citation>
    <scope>NUCLEOTIDE SEQUENCE</scope>
</reference>
<proteinExistence type="predicted"/>
<feature type="region of interest" description="Disordered" evidence="1">
    <location>
        <begin position="1"/>
        <end position="106"/>
    </location>
</feature>
<accession>A0A0D9XVN4</accession>
<dbReference type="HOGENOM" id="CLU_2227011_0_0_1"/>
<name>A0A0D9XVN4_9ORYZ</name>
<reference evidence="2" key="3">
    <citation type="submission" date="2015-04" db="UniProtKB">
        <authorList>
            <consortium name="EnsemblPlants"/>
        </authorList>
    </citation>
    <scope>IDENTIFICATION</scope>
</reference>
<reference evidence="3" key="2">
    <citation type="submission" date="2013-12" db="EMBL/GenBank/DDBJ databases">
        <authorList>
            <person name="Yu Y."/>
            <person name="Lee S."/>
            <person name="de Baynast K."/>
            <person name="Wissotski M."/>
            <person name="Liu L."/>
            <person name="Talag J."/>
            <person name="Goicoechea J."/>
            <person name="Angelova A."/>
            <person name="Jetty R."/>
            <person name="Kudrna D."/>
            <person name="Golser W."/>
            <person name="Rivera L."/>
            <person name="Zhang J."/>
            <person name="Wing R."/>
        </authorList>
    </citation>
    <scope>NUCLEOTIDE SEQUENCE</scope>
</reference>
<dbReference type="Gramene" id="LPERR11G20150.1">
    <property type="protein sequence ID" value="LPERR11G20150.1"/>
    <property type="gene ID" value="LPERR11G20150"/>
</dbReference>
<protein>
    <submittedName>
        <fullName evidence="2">Uncharacterized protein</fullName>
    </submittedName>
</protein>
<evidence type="ECO:0000256" key="1">
    <source>
        <dbReference type="SAM" id="MobiDB-lite"/>
    </source>
</evidence>
<keyword evidence="3" id="KW-1185">Reference proteome</keyword>
<evidence type="ECO:0000313" key="2">
    <source>
        <dbReference type="EnsemblPlants" id="LPERR11G20150.1"/>
    </source>
</evidence>